<dbReference type="Pfam" id="PF05962">
    <property type="entry name" value="HutD"/>
    <property type="match status" value="1"/>
</dbReference>
<sequence length="186" mass="20285">MLTLLSHTRYRQQPWSSGKGSTTEILIAPAHASLARLDFDYHLGMAPLKEGGPLPLFPGFSRILLPIRGAGFVLNGHPYTTFEIAHVDGDTQTHCELLKREVTDLGLLYRPSRVKANARVLTLPFPLTLTLEPANTYLVTLLEGSLQAAGQPLQAGDTLHLSGEESLALQCERAATLAFFTLQPLT</sequence>
<dbReference type="Proteomes" id="UP000594034">
    <property type="component" value="Chromosome"/>
</dbReference>
<dbReference type="EMBL" id="CP040449">
    <property type="protein sequence ID" value="QFI55509.1"/>
    <property type="molecule type" value="Genomic_DNA"/>
</dbReference>
<keyword evidence="2" id="KW-1185">Reference proteome</keyword>
<evidence type="ECO:0000313" key="1">
    <source>
        <dbReference type="EMBL" id="QFI55509.1"/>
    </source>
</evidence>
<organism evidence="1 2">
    <name type="scientific">Aeromonas simiae</name>
    <dbReference type="NCBI Taxonomy" id="218936"/>
    <lineage>
        <taxon>Bacteria</taxon>
        <taxon>Pseudomonadati</taxon>
        <taxon>Pseudomonadota</taxon>
        <taxon>Gammaproteobacteria</taxon>
        <taxon>Aeromonadales</taxon>
        <taxon>Aeromonadaceae</taxon>
        <taxon>Aeromonas</taxon>
    </lineage>
</organism>
<dbReference type="AlphaFoldDB" id="A0A5J6WWD1"/>
<protein>
    <submittedName>
        <fullName evidence="1">HutD family protein</fullName>
    </submittedName>
</protein>
<dbReference type="Gene3D" id="2.60.120.10">
    <property type="entry name" value="Jelly Rolls"/>
    <property type="match status" value="2"/>
</dbReference>
<dbReference type="RefSeq" id="WP_193001479.1">
    <property type="nucleotide sequence ID" value="NZ_CP040449.1"/>
</dbReference>
<dbReference type="KEGG" id="asim:FE240_12930"/>
<dbReference type="PANTHER" id="PTHR37943">
    <property type="entry name" value="PROTEIN VES"/>
    <property type="match status" value="1"/>
</dbReference>
<name>A0A5J6WWD1_9GAMM</name>
<accession>A0A5J6WWD1</accession>
<evidence type="ECO:0000313" key="2">
    <source>
        <dbReference type="Proteomes" id="UP000594034"/>
    </source>
</evidence>
<gene>
    <name evidence="1" type="ORF">FE240_12930</name>
</gene>
<dbReference type="SUPFAM" id="SSF51182">
    <property type="entry name" value="RmlC-like cupins"/>
    <property type="match status" value="1"/>
</dbReference>
<dbReference type="InterPro" id="IPR014710">
    <property type="entry name" value="RmlC-like_jellyroll"/>
</dbReference>
<proteinExistence type="predicted"/>
<reference evidence="1 2" key="1">
    <citation type="submission" date="2019-05" db="EMBL/GenBank/DDBJ databases">
        <title>OXA-830, a novel chromosomally encoded expanded-spectrum class D beta-lactamase in Aeromonas simiae.</title>
        <authorList>
            <person name="Zhou W."/>
            <person name="Chen Q."/>
        </authorList>
    </citation>
    <scope>NUCLEOTIDE SEQUENCE [LARGE SCALE GENOMIC DNA]</scope>
    <source>
        <strain evidence="1 2">A6</strain>
    </source>
</reference>
<dbReference type="InterPro" id="IPR010282">
    <property type="entry name" value="Uncharacterised_HutD/Ves"/>
</dbReference>
<dbReference type="PANTHER" id="PTHR37943:SF1">
    <property type="entry name" value="PROTEIN VES"/>
    <property type="match status" value="1"/>
</dbReference>
<dbReference type="InterPro" id="IPR011051">
    <property type="entry name" value="RmlC_Cupin_sf"/>
</dbReference>